<keyword evidence="1" id="KW-1133">Transmembrane helix</keyword>
<dbReference type="OrthoDB" id="1589813at2759"/>
<evidence type="ECO:0000256" key="1">
    <source>
        <dbReference type="SAM" id="Phobius"/>
    </source>
</evidence>
<comment type="caution">
    <text evidence="2">The sequence shown here is derived from an EMBL/GenBank/DDBJ whole genome shotgun (WGS) entry which is preliminary data.</text>
</comment>
<reference evidence="3" key="1">
    <citation type="journal article" date="2019" name="Nat. Commun.">
        <title>The genome of broomcorn millet.</title>
        <authorList>
            <person name="Zou C."/>
            <person name="Miki D."/>
            <person name="Li D."/>
            <person name="Tang Q."/>
            <person name="Xiao L."/>
            <person name="Rajput S."/>
            <person name="Deng P."/>
            <person name="Jia W."/>
            <person name="Huang R."/>
            <person name="Zhang M."/>
            <person name="Sun Y."/>
            <person name="Hu J."/>
            <person name="Fu X."/>
            <person name="Schnable P.S."/>
            <person name="Li F."/>
            <person name="Zhang H."/>
            <person name="Feng B."/>
            <person name="Zhu X."/>
            <person name="Liu R."/>
            <person name="Schnable J.C."/>
            <person name="Zhu J.-K."/>
            <person name="Zhang H."/>
        </authorList>
    </citation>
    <scope>NUCLEOTIDE SEQUENCE [LARGE SCALE GENOMIC DNA]</scope>
</reference>
<gene>
    <name evidence="2" type="ORF">C2845_PM07G12940</name>
</gene>
<keyword evidence="3" id="KW-1185">Reference proteome</keyword>
<evidence type="ECO:0000313" key="3">
    <source>
        <dbReference type="Proteomes" id="UP000275267"/>
    </source>
</evidence>
<organism evidence="2 3">
    <name type="scientific">Panicum miliaceum</name>
    <name type="common">Proso millet</name>
    <name type="synonym">Broomcorn millet</name>
    <dbReference type="NCBI Taxonomy" id="4540"/>
    <lineage>
        <taxon>Eukaryota</taxon>
        <taxon>Viridiplantae</taxon>
        <taxon>Streptophyta</taxon>
        <taxon>Embryophyta</taxon>
        <taxon>Tracheophyta</taxon>
        <taxon>Spermatophyta</taxon>
        <taxon>Magnoliopsida</taxon>
        <taxon>Liliopsida</taxon>
        <taxon>Poales</taxon>
        <taxon>Poaceae</taxon>
        <taxon>PACMAD clade</taxon>
        <taxon>Panicoideae</taxon>
        <taxon>Panicodae</taxon>
        <taxon>Paniceae</taxon>
        <taxon>Panicinae</taxon>
        <taxon>Panicum</taxon>
        <taxon>Panicum sect. Panicum</taxon>
    </lineage>
</organism>
<name>A0A3L6SJ32_PANMI</name>
<dbReference type="STRING" id="4540.A0A3L6SJ32"/>
<proteinExistence type="predicted"/>
<dbReference type="PANTHER" id="PTHR31170:SF18">
    <property type="entry name" value="(WILD MALAYSIAN BANANA) HYPOTHETICAL PROTEIN"/>
    <property type="match status" value="1"/>
</dbReference>
<evidence type="ECO:0000313" key="2">
    <source>
        <dbReference type="EMBL" id="RLN22145.1"/>
    </source>
</evidence>
<dbReference type="Proteomes" id="UP000275267">
    <property type="component" value="Unassembled WGS sequence"/>
</dbReference>
<sequence>MASVTSLEASVEATLSTLREQAQKQPFTIFRVPAYIRESSRAAYEPRMVSIGPYYNGAAAPRSMEDHKWRFLDDLLSRNPGISSSVLIQEMRSLEARARACYSERPALDSDDFIRMLLLDGCFILEFLFKWHTKELDATSDVGWGLTLITVDLFLLDNQVPVPFFVVEKLYDVVAGVRGSRDLLVNLFLEYTSDDKTITRPSRDSEIHHLLHLYYDSFVPKLSPEVEFSWAKNTVVIPPATALSDIGVTFVVNRAPARDRFVVKFDGSRGVMEMPLLEIDNIKAPIIGKLMAFEQTRRDVNVGVLTSFLRLMSMLVPTAEDVALLRRNSIWGNEVARFFNHLGESALTKYDWVFSGLCREVDQYCNSWRRKNCAALKRTELMTIYFRSPWSIISVVAAALVILLTARGGGLSMARYDARHP</sequence>
<accession>A0A3L6SJ32</accession>
<dbReference type="AlphaFoldDB" id="A0A3L6SJ32"/>
<protein>
    <submittedName>
        <fullName evidence="2">Uncharacterized protein</fullName>
    </submittedName>
</protein>
<dbReference type="EMBL" id="PQIB02000004">
    <property type="protein sequence ID" value="RLN22145.1"/>
    <property type="molecule type" value="Genomic_DNA"/>
</dbReference>
<dbReference type="InterPro" id="IPR004158">
    <property type="entry name" value="DUF247_pln"/>
</dbReference>
<feature type="transmembrane region" description="Helical" evidence="1">
    <location>
        <begin position="388"/>
        <end position="406"/>
    </location>
</feature>
<keyword evidence="1" id="KW-0472">Membrane</keyword>
<dbReference type="PANTHER" id="PTHR31170">
    <property type="entry name" value="BNAC04G53230D PROTEIN"/>
    <property type="match status" value="1"/>
</dbReference>
<dbReference type="Pfam" id="PF03140">
    <property type="entry name" value="DUF247"/>
    <property type="match status" value="1"/>
</dbReference>
<keyword evidence="1" id="KW-0812">Transmembrane</keyword>